<dbReference type="PANTHER" id="PTHR43141:SF5">
    <property type="entry name" value="CYTOCHROME BD-I UBIQUINOL OXIDASE SUBUNIT 2"/>
    <property type="match status" value="1"/>
</dbReference>
<evidence type="ECO:0000256" key="7">
    <source>
        <dbReference type="ARBA" id="ARBA00022723"/>
    </source>
</evidence>
<evidence type="ECO:0000256" key="12">
    <source>
        <dbReference type="SAM" id="Phobius"/>
    </source>
</evidence>
<evidence type="ECO:0000256" key="6">
    <source>
        <dbReference type="ARBA" id="ARBA00022692"/>
    </source>
</evidence>
<comment type="similarity">
    <text evidence="2">Belongs to the cytochrome ubiquinol oxidase subunit 2 family.</text>
</comment>
<evidence type="ECO:0000256" key="3">
    <source>
        <dbReference type="ARBA" id="ARBA00022448"/>
    </source>
</evidence>
<feature type="transmembrane region" description="Helical" evidence="12">
    <location>
        <begin position="157"/>
        <end position="182"/>
    </location>
</feature>
<dbReference type="GO" id="GO:0019646">
    <property type="term" value="P:aerobic electron transport chain"/>
    <property type="evidence" value="ECO:0007669"/>
    <property type="project" value="TreeGrafter"/>
</dbReference>
<dbReference type="PIRSF" id="PIRSF000267">
    <property type="entry name" value="Cyt_oxidse_sub2"/>
    <property type="match status" value="1"/>
</dbReference>
<feature type="transmembrane region" description="Helical" evidence="12">
    <location>
        <begin position="74"/>
        <end position="95"/>
    </location>
</feature>
<keyword evidence="14" id="KW-1185">Reference proteome</keyword>
<feature type="transmembrane region" description="Helical" evidence="12">
    <location>
        <begin position="44"/>
        <end position="68"/>
    </location>
</feature>
<keyword evidence="4" id="KW-1003">Cell membrane</keyword>
<feature type="transmembrane region" description="Helical" evidence="12">
    <location>
        <begin position="194"/>
        <end position="213"/>
    </location>
</feature>
<keyword evidence="7" id="KW-0479">Metal-binding</keyword>
<dbReference type="GO" id="GO:0016682">
    <property type="term" value="F:oxidoreductase activity, acting on diphenols and related substances as donors, oxygen as acceptor"/>
    <property type="evidence" value="ECO:0007669"/>
    <property type="project" value="TreeGrafter"/>
</dbReference>
<keyword evidence="9 12" id="KW-1133">Transmembrane helix</keyword>
<name>A0A6A9UPE9_9ACTN</name>
<protein>
    <submittedName>
        <fullName evidence="13">Cytochrome d ubiquinol oxidase subunit II</fullName>
    </submittedName>
</protein>
<feature type="transmembrane region" description="Helical" evidence="12">
    <location>
        <begin position="250"/>
        <end position="274"/>
    </location>
</feature>
<keyword evidence="3" id="KW-0813">Transport</keyword>
<dbReference type="EMBL" id="WPCU01000002">
    <property type="protein sequence ID" value="MVA74583.1"/>
    <property type="molecule type" value="Genomic_DNA"/>
</dbReference>
<dbReference type="Pfam" id="PF02322">
    <property type="entry name" value="Cyt_bd_oxida_II"/>
    <property type="match status" value="1"/>
</dbReference>
<reference evidence="13 14" key="1">
    <citation type="submission" date="2019-12" db="EMBL/GenBank/DDBJ databases">
        <title>Auraticoccus cholistani sp. nov., an actinomycete isolated from soil of Cholistan desert.</title>
        <authorList>
            <person name="Cheema M.T."/>
        </authorList>
    </citation>
    <scope>NUCLEOTIDE SEQUENCE [LARGE SCALE GENOMIC DNA]</scope>
    <source>
        <strain evidence="13 14">F435</strain>
    </source>
</reference>
<keyword evidence="10" id="KW-0408">Iron</keyword>
<keyword evidence="8" id="KW-0249">Electron transport</keyword>
<organism evidence="13 14">
    <name type="scientific">Auraticoccus cholistanensis</name>
    <dbReference type="NCBI Taxonomy" id="2656650"/>
    <lineage>
        <taxon>Bacteria</taxon>
        <taxon>Bacillati</taxon>
        <taxon>Actinomycetota</taxon>
        <taxon>Actinomycetes</taxon>
        <taxon>Propionibacteriales</taxon>
        <taxon>Propionibacteriaceae</taxon>
        <taxon>Auraticoccus</taxon>
    </lineage>
</organism>
<comment type="subcellular location">
    <subcellularLocation>
        <location evidence="1">Cell membrane</location>
        <topology evidence="1">Multi-pass membrane protein</topology>
    </subcellularLocation>
</comment>
<feature type="transmembrane region" description="Helical" evidence="12">
    <location>
        <begin position="6"/>
        <end position="32"/>
    </location>
</feature>
<gene>
    <name evidence="13" type="primary">cydB</name>
    <name evidence="13" type="ORF">GC722_00815</name>
</gene>
<evidence type="ECO:0000256" key="5">
    <source>
        <dbReference type="ARBA" id="ARBA00022617"/>
    </source>
</evidence>
<proteinExistence type="inferred from homology"/>
<keyword evidence="5" id="KW-0349">Heme</keyword>
<evidence type="ECO:0000256" key="10">
    <source>
        <dbReference type="ARBA" id="ARBA00023004"/>
    </source>
</evidence>
<sequence length="342" mass="37001">MDLPLLWFAIIAVLWTGYLVLEGFDFGVGMLLHHLPRDRRERRVMINTIGPVFDANEVWLITAVGATFAAFPDWYATTFSAFYLPVLAVLVALIVRNVGMEFRHKRPDPVWQRRWELAVTAGSWVPAVTWGMVFAAWVEGVPIGPDGNVLGSALAVVSPYTLLGGAVTASLFLTHGALFVALKTVGDLRHRARSLALRLGAVAGASATVFVLWTAQAFSGTRLTLLLGAAVVCSLALGLLAAWRGREGWAFLGTAVSVASLTATVFCTLVPSLMVSSLDPAWSLTVSSAASSDYTLRIMTFAAVAVTPVVVGYQAWTYWVFRRRLGTHHMPDEQLVAAGRRG</sequence>
<evidence type="ECO:0000256" key="11">
    <source>
        <dbReference type="ARBA" id="ARBA00023136"/>
    </source>
</evidence>
<evidence type="ECO:0000256" key="2">
    <source>
        <dbReference type="ARBA" id="ARBA00007543"/>
    </source>
</evidence>
<dbReference type="AlphaFoldDB" id="A0A6A9UPE9"/>
<evidence type="ECO:0000256" key="9">
    <source>
        <dbReference type="ARBA" id="ARBA00022989"/>
    </source>
</evidence>
<feature type="transmembrane region" description="Helical" evidence="12">
    <location>
        <begin position="225"/>
        <end position="243"/>
    </location>
</feature>
<dbReference type="PANTHER" id="PTHR43141">
    <property type="entry name" value="CYTOCHROME BD2 SUBUNIT II"/>
    <property type="match status" value="1"/>
</dbReference>
<dbReference type="Proteomes" id="UP000435304">
    <property type="component" value="Unassembled WGS sequence"/>
</dbReference>
<dbReference type="RefSeq" id="WP_156607082.1">
    <property type="nucleotide sequence ID" value="NZ_WPCU01000002.1"/>
</dbReference>
<evidence type="ECO:0000256" key="4">
    <source>
        <dbReference type="ARBA" id="ARBA00022475"/>
    </source>
</evidence>
<dbReference type="NCBIfam" id="TIGR00203">
    <property type="entry name" value="cydB"/>
    <property type="match status" value="1"/>
</dbReference>
<accession>A0A6A9UPE9</accession>
<dbReference type="InterPro" id="IPR003317">
    <property type="entry name" value="Cyt-d_oxidase_su2"/>
</dbReference>
<feature type="transmembrane region" description="Helical" evidence="12">
    <location>
        <begin position="294"/>
        <end position="321"/>
    </location>
</feature>
<feature type="transmembrane region" description="Helical" evidence="12">
    <location>
        <begin position="115"/>
        <end position="137"/>
    </location>
</feature>
<dbReference type="GO" id="GO:0009055">
    <property type="term" value="F:electron transfer activity"/>
    <property type="evidence" value="ECO:0007669"/>
    <property type="project" value="TreeGrafter"/>
</dbReference>
<dbReference type="GO" id="GO:0005886">
    <property type="term" value="C:plasma membrane"/>
    <property type="evidence" value="ECO:0007669"/>
    <property type="project" value="UniProtKB-SubCell"/>
</dbReference>
<dbReference type="GO" id="GO:0046872">
    <property type="term" value="F:metal ion binding"/>
    <property type="evidence" value="ECO:0007669"/>
    <property type="project" value="UniProtKB-KW"/>
</dbReference>
<dbReference type="GO" id="GO:0070069">
    <property type="term" value="C:cytochrome complex"/>
    <property type="evidence" value="ECO:0007669"/>
    <property type="project" value="TreeGrafter"/>
</dbReference>
<evidence type="ECO:0000313" key="13">
    <source>
        <dbReference type="EMBL" id="MVA74583.1"/>
    </source>
</evidence>
<comment type="caution">
    <text evidence="13">The sequence shown here is derived from an EMBL/GenBank/DDBJ whole genome shotgun (WGS) entry which is preliminary data.</text>
</comment>
<evidence type="ECO:0000256" key="1">
    <source>
        <dbReference type="ARBA" id="ARBA00004651"/>
    </source>
</evidence>
<evidence type="ECO:0000313" key="14">
    <source>
        <dbReference type="Proteomes" id="UP000435304"/>
    </source>
</evidence>
<evidence type="ECO:0000256" key="8">
    <source>
        <dbReference type="ARBA" id="ARBA00022982"/>
    </source>
</evidence>
<keyword evidence="11 12" id="KW-0472">Membrane</keyword>
<keyword evidence="6 12" id="KW-0812">Transmembrane</keyword>